<dbReference type="EMBL" id="LUCM01010362">
    <property type="protein sequence ID" value="KAA0185594.1"/>
    <property type="molecule type" value="Genomic_DNA"/>
</dbReference>
<keyword evidence="2" id="KW-1185">Reference proteome</keyword>
<dbReference type="OrthoDB" id="6247869at2759"/>
<dbReference type="AlphaFoldDB" id="A0A8E0RRC1"/>
<organism evidence="1 2">
    <name type="scientific">Fasciolopsis buskii</name>
    <dbReference type="NCBI Taxonomy" id="27845"/>
    <lineage>
        <taxon>Eukaryota</taxon>
        <taxon>Metazoa</taxon>
        <taxon>Spiralia</taxon>
        <taxon>Lophotrochozoa</taxon>
        <taxon>Platyhelminthes</taxon>
        <taxon>Trematoda</taxon>
        <taxon>Digenea</taxon>
        <taxon>Plagiorchiida</taxon>
        <taxon>Echinostomata</taxon>
        <taxon>Echinostomatoidea</taxon>
        <taxon>Fasciolidae</taxon>
        <taxon>Fasciolopsis</taxon>
    </lineage>
</organism>
<sequence length="423" mass="48083">MPRLSIFSWDGSSEISKAEKHKRLSSIHPRSSSLVSSLSRPSLLLLDETPEAPTKENPAPHHLSPRWKKTEMQLFLRVMALSDHPEPSPGELIKRTIMTPVKLTFPYFPTTRNGLVVEHGGTVLPGPAESQQVSEGKCCVRNLSLTDFRPLQRPFVPDLICVLVSSIEMDCKNTSWNVCFEEQDSLKSQAWTNVRSLISFRWDKIRLSELVQKWTTPIKTATLRAFLSAFPVKPLHLTTSVLKEFIKQPLYDQFLRPNPKIKALVRHVALLKTRTELDTLAFLMTHIIHVWESSANGIKTRSQLADIYGPLIISFTERPIIVDSDLYRNKTEEAALMEVILDVCDVQFWDHLGMLKIDRAFRRCARDSLVTHSQSRLASLYLSESHSICCISRSPVPPRPLHIPFNEQFSALLSLLVLLLILP</sequence>
<protein>
    <recommendedName>
        <fullName evidence="3">Rho-GAP domain-containing protein</fullName>
    </recommendedName>
</protein>
<dbReference type="InterPro" id="IPR008936">
    <property type="entry name" value="Rho_GTPase_activation_prot"/>
</dbReference>
<dbReference type="SUPFAM" id="SSF48350">
    <property type="entry name" value="GTPase activation domain, GAP"/>
    <property type="match status" value="1"/>
</dbReference>
<accession>A0A8E0RRC1</accession>
<gene>
    <name evidence="1" type="ORF">FBUS_00723</name>
</gene>
<dbReference type="Proteomes" id="UP000728185">
    <property type="component" value="Unassembled WGS sequence"/>
</dbReference>
<evidence type="ECO:0008006" key="3">
    <source>
        <dbReference type="Google" id="ProtNLM"/>
    </source>
</evidence>
<evidence type="ECO:0000313" key="2">
    <source>
        <dbReference type="Proteomes" id="UP000728185"/>
    </source>
</evidence>
<reference evidence="1" key="1">
    <citation type="submission" date="2019-05" db="EMBL/GenBank/DDBJ databases">
        <title>Annotation for the trematode Fasciolopsis buski.</title>
        <authorList>
            <person name="Choi Y.-J."/>
        </authorList>
    </citation>
    <scope>NUCLEOTIDE SEQUENCE</scope>
    <source>
        <strain evidence="1">HT</strain>
        <tissue evidence="1">Whole worm</tissue>
    </source>
</reference>
<name>A0A8E0RRC1_9TREM</name>
<evidence type="ECO:0000313" key="1">
    <source>
        <dbReference type="EMBL" id="KAA0185594.1"/>
    </source>
</evidence>
<comment type="caution">
    <text evidence="1">The sequence shown here is derived from an EMBL/GenBank/DDBJ whole genome shotgun (WGS) entry which is preliminary data.</text>
</comment>
<proteinExistence type="predicted"/>